<dbReference type="InterPro" id="IPR006675">
    <property type="entry name" value="HDIG_dom"/>
</dbReference>
<name>A0ABZ0CM13_9BURK</name>
<gene>
    <name evidence="3" type="ORF">RXV79_13935</name>
</gene>
<reference evidence="3 4" key="1">
    <citation type="submission" date="2023-10" db="EMBL/GenBank/DDBJ databases">
        <title>Bacteria for the degradation of biodegradable plastic PBAT(Polybutylene adipate terephthalate).</title>
        <authorList>
            <person name="Weon H.-Y."/>
            <person name="Yeon J."/>
        </authorList>
    </citation>
    <scope>NUCLEOTIDE SEQUENCE [LARGE SCALE GENOMIC DNA]</scope>
    <source>
        <strain evidence="3 4">SBD 7-3</strain>
    </source>
</reference>
<evidence type="ECO:0000313" key="3">
    <source>
        <dbReference type="EMBL" id="WOB06022.1"/>
    </source>
</evidence>
<organism evidence="3 4">
    <name type="scientific">Piscinibacter gummiphilus</name>
    <dbReference type="NCBI Taxonomy" id="946333"/>
    <lineage>
        <taxon>Bacteria</taxon>
        <taxon>Pseudomonadati</taxon>
        <taxon>Pseudomonadota</taxon>
        <taxon>Betaproteobacteria</taxon>
        <taxon>Burkholderiales</taxon>
        <taxon>Sphaerotilaceae</taxon>
        <taxon>Piscinibacter</taxon>
    </lineage>
</organism>
<evidence type="ECO:0000259" key="2">
    <source>
        <dbReference type="PROSITE" id="PS51832"/>
    </source>
</evidence>
<evidence type="ECO:0000256" key="1">
    <source>
        <dbReference type="SAM" id="MobiDB-lite"/>
    </source>
</evidence>
<proteinExistence type="predicted"/>
<sequence length="425" mass="46311">MDDKITPQEHYVAPNQLCLGLHVHLDLSWVEHPFTFSSFKIKTLEQIATIQSLGLQRVRYSPAKSDGEPLPEPATSPASAAPAAIADDDSLYQAKRARLERLEAQRAKSAACEKAFLSSTRVIKGINQNMFSQPAVVRQQADELVKTMADSMLMDADIAIRLMADKIGNEDAYYHSLNVALLSMMLAKEMKAPAAGIQLVGLASLFHDAGEVEIPERIVRKSDALTKAEAALLQQHCAYGVDIGKKLGLPPEVQAVILQHHECVDGSGYPRGLHGPQISLLARIVALVNAYDELCNPPNPVNAMTPHEALSTLYAQRRDRFDPLAMTTFVRCMGVYPPGTVVALSNGALALVVSVNTSRPLKPTVLVYDPAVPKSEAIVVDLEQEPEVTVSKTLKPSQLPPAVFDYLSPRRRTAYYFNAESGKPG</sequence>
<dbReference type="Gene3D" id="1.10.3210.10">
    <property type="entry name" value="Hypothetical protein af1432"/>
    <property type="match status" value="1"/>
</dbReference>
<dbReference type="Proteomes" id="UP001303946">
    <property type="component" value="Chromosome"/>
</dbReference>
<dbReference type="NCBIfam" id="TIGR00277">
    <property type="entry name" value="HDIG"/>
    <property type="match status" value="1"/>
</dbReference>
<dbReference type="CDD" id="cd00077">
    <property type="entry name" value="HDc"/>
    <property type="match status" value="1"/>
</dbReference>
<evidence type="ECO:0000313" key="4">
    <source>
        <dbReference type="Proteomes" id="UP001303946"/>
    </source>
</evidence>
<dbReference type="Pfam" id="PF11871">
    <property type="entry name" value="DUF3391"/>
    <property type="match status" value="1"/>
</dbReference>
<dbReference type="RefSeq" id="WP_316698238.1">
    <property type="nucleotide sequence ID" value="NZ_CP136336.1"/>
</dbReference>
<dbReference type="InterPro" id="IPR037522">
    <property type="entry name" value="HD_GYP_dom"/>
</dbReference>
<dbReference type="SUPFAM" id="SSF109604">
    <property type="entry name" value="HD-domain/PDEase-like"/>
    <property type="match status" value="1"/>
</dbReference>
<keyword evidence="4" id="KW-1185">Reference proteome</keyword>
<dbReference type="PANTHER" id="PTHR45228">
    <property type="entry name" value="CYCLIC DI-GMP PHOSPHODIESTERASE TM_0186-RELATED"/>
    <property type="match status" value="1"/>
</dbReference>
<protein>
    <submittedName>
        <fullName evidence="3">DUF3391 domain-containing protein</fullName>
    </submittedName>
</protein>
<dbReference type="InterPro" id="IPR003607">
    <property type="entry name" value="HD/PDEase_dom"/>
</dbReference>
<dbReference type="Pfam" id="PF13487">
    <property type="entry name" value="HD_5"/>
    <property type="match status" value="1"/>
</dbReference>
<dbReference type="InterPro" id="IPR021812">
    <property type="entry name" value="DUF3391"/>
</dbReference>
<dbReference type="PROSITE" id="PS51832">
    <property type="entry name" value="HD_GYP"/>
    <property type="match status" value="1"/>
</dbReference>
<accession>A0ABZ0CM13</accession>
<dbReference type="InterPro" id="IPR052020">
    <property type="entry name" value="Cyclic_di-GMP/3'3'-cGAMP_PDE"/>
</dbReference>
<dbReference type="PANTHER" id="PTHR45228:SF4">
    <property type="entry name" value="LIPOPROTEIN"/>
    <property type="match status" value="1"/>
</dbReference>
<feature type="domain" description="HD-GYP" evidence="2">
    <location>
        <begin position="150"/>
        <end position="345"/>
    </location>
</feature>
<feature type="region of interest" description="Disordered" evidence="1">
    <location>
        <begin position="61"/>
        <end position="83"/>
    </location>
</feature>
<dbReference type="SMART" id="SM00471">
    <property type="entry name" value="HDc"/>
    <property type="match status" value="1"/>
</dbReference>
<feature type="compositionally biased region" description="Low complexity" evidence="1">
    <location>
        <begin position="73"/>
        <end position="83"/>
    </location>
</feature>
<dbReference type="EMBL" id="CP136336">
    <property type="protein sequence ID" value="WOB06022.1"/>
    <property type="molecule type" value="Genomic_DNA"/>
</dbReference>